<organism evidence="2 3">
    <name type="scientific">Shewanella avicenniae</name>
    <dbReference type="NCBI Taxonomy" id="2814294"/>
    <lineage>
        <taxon>Bacteria</taxon>
        <taxon>Pseudomonadati</taxon>
        <taxon>Pseudomonadota</taxon>
        <taxon>Gammaproteobacteria</taxon>
        <taxon>Alteromonadales</taxon>
        <taxon>Shewanellaceae</taxon>
        <taxon>Shewanella</taxon>
    </lineage>
</organism>
<feature type="domain" description="BPP" evidence="1">
    <location>
        <begin position="19"/>
        <end position="303"/>
    </location>
</feature>
<dbReference type="RefSeq" id="WP_207355446.1">
    <property type="nucleotide sequence ID" value="NZ_CP071503.1"/>
</dbReference>
<dbReference type="Pfam" id="PF02333">
    <property type="entry name" value="Phytase"/>
    <property type="match status" value="1"/>
</dbReference>
<feature type="domain" description="BPP" evidence="1">
    <location>
        <begin position="309"/>
        <end position="630"/>
    </location>
</feature>
<protein>
    <submittedName>
        <fullName evidence="2">Phytase</fullName>
    </submittedName>
</protein>
<evidence type="ECO:0000313" key="3">
    <source>
        <dbReference type="Proteomes" id="UP000662770"/>
    </source>
</evidence>
<reference evidence="2 3" key="1">
    <citation type="submission" date="2021-03" db="EMBL/GenBank/DDBJ databases">
        <title>Novel species identification of genus Shewanella.</title>
        <authorList>
            <person name="Liu G."/>
            <person name="Zhang Q."/>
        </authorList>
    </citation>
    <scope>NUCLEOTIDE SEQUENCE [LARGE SCALE GENOMIC DNA]</scope>
    <source>
        <strain evidence="2 3">FJAT-51800</strain>
    </source>
</reference>
<dbReference type="PROSITE" id="PS51257">
    <property type="entry name" value="PROKAR_LIPOPROTEIN"/>
    <property type="match status" value="1"/>
</dbReference>
<dbReference type="SUPFAM" id="SSF50956">
    <property type="entry name" value="Thermostable phytase (3-phytase)"/>
    <property type="match status" value="2"/>
</dbReference>
<dbReference type="InterPro" id="IPR011042">
    <property type="entry name" value="6-blade_b-propeller_TolB-like"/>
</dbReference>
<dbReference type="Gene3D" id="2.120.10.30">
    <property type="entry name" value="TolB, C-terminal domain"/>
    <property type="match status" value="2"/>
</dbReference>
<dbReference type="InterPro" id="IPR003431">
    <property type="entry name" value="B-propeller_Phytase"/>
</dbReference>
<evidence type="ECO:0000313" key="2">
    <source>
        <dbReference type="EMBL" id="QSX34242.1"/>
    </source>
</evidence>
<evidence type="ECO:0000259" key="1">
    <source>
        <dbReference type="PROSITE" id="PS51662"/>
    </source>
</evidence>
<proteinExistence type="predicted"/>
<dbReference type="Proteomes" id="UP000662770">
    <property type="component" value="Chromosome"/>
</dbReference>
<gene>
    <name evidence="2" type="ORF">JYB87_03045</name>
</gene>
<sequence>MHKSLFYIGCGLVPTLLLSGCEQVSTAETQPKVLPQVTAASASWQSSDATLLLSVSEQQGMTLRNAQGQRQLDGAFDQLSVKRFGEQQWVAATLDEVTNSITVVSFSDSALNVSQQWRLPQLQPDSLCLFNDAQNHTLSLFVQDGASRAQQWLLAQHQQWLPAPTLVRSLNQPHGIKDCAVDDNGGWLYTLEEGVGIWRSPARIEAVAERTPINLLKPWGDLASEPGALRTDSMGNLFAIDEQGSTLNYWPVTALQTAKADRKTKPQSIALQPHEVETLSATVSHPGSTNVLLSYKDGTAAAFSLPTAQVKQQKPLPMVSANAETPAADRTGDVMDDPAIWVNTVNPQQSRILGTHKKDGLYVYDLNAKQVARFGDGKLNNVDVRDGFPFNGETIGLAAASKREDNSLMFYGIHQNGDVFRIGKQPSDLDPIYGLCMGKIDDKFYVFANDKTGRIDQYLISASNGELTSKRVRRLTVTSQPEGCAVDDERGRLFVGEEDVAVWTADAHQDASTTLSKVAEIGDALVADIEGMEITSGDKPLLIVSSQGNDSYAVFDGIAPYQYRGSFRVGLDALSGIDGVSETDGLDVVSTPVGSQYPNGLLVLQDGRNRLPDEAQNFKYVDWNTVLKTLEINNSSN</sequence>
<accession>A0ABX7QS11</accession>
<dbReference type="EMBL" id="CP071503">
    <property type="protein sequence ID" value="QSX34242.1"/>
    <property type="molecule type" value="Genomic_DNA"/>
</dbReference>
<keyword evidence="3" id="KW-1185">Reference proteome</keyword>
<name>A0ABX7QS11_9GAMM</name>
<dbReference type="PROSITE" id="PS51662">
    <property type="entry name" value="BP_PHYTASE"/>
    <property type="match status" value="2"/>
</dbReference>